<evidence type="ECO:0000313" key="4">
    <source>
        <dbReference type="Proteomes" id="UP000249890"/>
    </source>
</evidence>
<dbReference type="EMBL" id="CP021780">
    <property type="protein sequence ID" value="ASA20866.1"/>
    <property type="molecule type" value="Genomic_DNA"/>
</dbReference>
<feature type="domain" description="Calcineurin-like phosphoesterase" evidence="2">
    <location>
        <begin position="3"/>
        <end position="189"/>
    </location>
</feature>
<sequence length="247" mass="27732">MDQIAIISDIHGNMPALEAVLQDIQRHGISRIMCLGDIAGKGPSSDLVVDTIRSACEQVVKGNWDDLISQVGVHDFTKWHQELMGSERLEYLGSLPFSIEFMMSGRFVRLFHASPRSMYERVQPWDDEEQRKSLFAASELSLVQRPADVAGYGDIHNAFLQNLGGRTLFNAGSVGNPLDITQASYVILEGEYGGETPAPFSIRFERVPYDIEQAVQQAVEAQMPYLEPYIRELRTAQYRGLPQPKQD</sequence>
<dbReference type="RefSeq" id="WP_087914883.1">
    <property type="nucleotide sequence ID" value="NZ_CP021780.1"/>
</dbReference>
<evidence type="ECO:0000313" key="3">
    <source>
        <dbReference type="EMBL" id="ASA20866.1"/>
    </source>
</evidence>
<dbReference type="Proteomes" id="UP000249890">
    <property type="component" value="Chromosome"/>
</dbReference>
<dbReference type="PIRSF" id="PIRSF000883">
    <property type="entry name" value="Pesterase_MJ0912"/>
    <property type="match status" value="1"/>
</dbReference>
<dbReference type="CDD" id="cd00838">
    <property type="entry name" value="MPP_superfamily"/>
    <property type="match status" value="1"/>
</dbReference>
<dbReference type="InterPro" id="IPR011152">
    <property type="entry name" value="Pesterase_MJ0912"/>
</dbReference>
<gene>
    <name evidence="3" type="ORF">B9T62_08775</name>
</gene>
<dbReference type="SUPFAM" id="SSF56300">
    <property type="entry name" value="Metallo-dependent phosphatases"/>
    <property type="match status" value="1"/>
</dbReference>
<dbReference type="PANTHER" id="PTHR42850">
    <property type="entry name" value="METALLOPHOSPHOESTERASE"/>
    <property type="match status" value="1"/>
</dbReference>
<dbReference type="KEGG" id="pdh:B9T62_08775"/>
<evidence type="ECO:0000256" key="1">
    <source>
        <dbReference type="ARBA" id="ARBA00008950"/>
    </source>
</evidence>
<evidence type="ECO:0000259" key="2">
    <source>
        <dbReference type="Pfam" id="PF12850"/>
    </source>
</evidence>
<dbReference type="AlphaFoldDB" id="A0A2Z2K4N7"/>
<reference evidence="3 4" key="1">
    <citation type="submission" date="2017-06" db="EMBL/GenBank/DDBJ databases">
        <title>Complete genome sequence of Paenibacillus donghaensis KCTC 13049T isolated from East Sea sediment, South Korea.</title>
        <authorList>
            <person name="Jung B.K."/>
            <person name="Hong S.-J."/>
            <person name="Shin J.-H."/>
        </authorList>
    </citation>
    <scope>NUCLEOTIDE SEQUENCE [LARGE SCALE GENOMIC DNA]</scope>
    <source>
        <strain evidence="3 4">KCTC 13049</strain>
    </source>
</reference>
<dbReference type="InterPro" id="IPR024654">
    <property type="entry name" value="Calcineurin-like_PHP_lpxH"/>
</dbReference>
<dbReference type="Gene3D" id="3.60.21.10">
    <property type="match status" value="1"/>
</dbReference>
<proteinExistence type="inferred from homology"/>
<name>A0A2Z2K4N7_9BACL</name>
<dbReference type="InterPro" id="IPR050126">
    <property type="entry name" value="Ap4A_hydrolase"/>
</dbReference>
<dbReference type="GO" id="GO:0005737">
    <property type="term" value="C:cytoplasm"/>
    <property type="evidence" value="ECO:0007669"/>
    <property type="project" value="TreeGrafter"/>
</dbReference>
<dbReference type="GO" id="GO:0016791">
    <property type="term" value="F:phosphatase activity"/>
    <property type="evidence" value="ECO:0007669"/>
    <property type="project" value="TreeGrafter"/>
</dbReference>
<dbReference type="InterPro" id="IPR029052">
    <property type="entry name" value="Metallo-depent_PP-like"/>
</dbReference>
<dbReference type="PANTHER" id="PTHR42850:SF2">
    <property type="entry name" value="BLL5683 PROTEIN"/>
    <property type="match status" value="1"/>
</dbReference>
<accession>A0A2Z2K4N7</accession>
<organism evidence="3 4">
    <name type="scientific">Paenibacillus donghaensis</name>
    <dbReference type="NCBI Taxonomy" id="414771"/>
    <lineage>
        <taxon>Bacteria</taxon>
        <taxon>Bacillati</taxon>
        <taxon>Bacillota</taxon>
        <taxon>Bacilli</taxon>
        <taxon>Bacillales</taxon>
        <taxon>Paenibacillaceae</taxon>
        <taxon>Paenibacillus</taxon>
    </lineage>
</organism>
<dbReference type="OrthoDB" id="9813918at2"/>
<keyword evidence="4" id="KW-1185">Reference proteome</keyword>
<dbReference type="Pfam" id="PF12850">
    <property type="entry name" value="Metallophos_2"/>
    <property type="match status" value="1"/>
</dbReference>
<protein>
    <submittedName>
        <fullName evidence="3">Metallophosphatase family protein</fullName>
    </submittedName>
</protein>
<comment type="similarity">
    <text evidence="1">Belongs to the metallophosphoesterase superfamily. YfcE family.</text>
</comment>